<sequence>MAAPSQPAGQLTLWDRVIAASGASVASALVVNPLDVVKTRMQAQSAAESYRPVASSALLEKFAIAGCAPACRNGSGGAGVPPLCVAGPQCSIYESTADAFRKIVRREGAWALWRGTDVALLMAIPMVGVYLPLYDLMSERWAPAWWAPLAAGSAARTVAVLSTSPLELVRTRMQALLHHDDGAAGRGGRAGRPPATSLWAHVPEAVGRGVLGRVRSLWTGVGATMARDVPFSAIYWGSLEPIRRVLLPRDSPASHSQVLGANFVAGSMGGALAAAVTTPLDVVKTRTQLGDGARSMPVLGTLRAVAAEGGMRALFVGVGPRAVRAAPACAIVLAAYEVIKASRSHSGSLEHA</sequence>
<evidence type="ECO:0000256" key="1">
    <source>
        <dbReference type="ARBA" id="ARBA00004448"/>
    </source>
</evidence>
<dbReference type="InterPro" id="IPR018108">
    <property type="entry name" value="MCP_transmembrane"/>
</dbReference>
<comment type="caution">
    <text evidence="12">The sequence shown here is derived from an EMBL/GenBank/DDBJ whole genome shotgun (WGS) entry which is preliminary data.</text>
</comment>
<comment type="similarity">
    <text evidence="2 11">Belongs to the mitochondrial carrier (TC 2.A.29) family.</text>
</comment>
<evidence type="ECO:0000256" key="7">
    <source>
        <dbReference type="ARBA" id="ARBA00022989"/>
    </source>
</evidence>
<dbReference type="PANTHER" id="PTHR45760">
    <property type="entry name" value="FI19922P1-RELATED"/>
    <property type="match status" value="1"/>
</dbReference>
<evidence type="ECO:0000256" key="9">
    <source>
        <dbReference type="ARBA" id="ARBA00023136"/>
    </source>
</evidence>
<dbReference type="EMBL" id="JALJOU010000058">
    <property type="protein sequence ID" value="KAK9827366.1"/>
    <property type="molecule type" value="Genomic_DNA"/>
</dbReference>
<keyword evidence="7" id="KW-1133">Transmembrane helix</keyword>
<evidence type="ECO:0000256" key="6">
    <source>
        <dbReference type="ARBA" id="ARBA00022792"/>
    </source>
</evidence>
<keyword evidence="3 11" id="KW-0813">Transport</keyword>
<gene>
    <name evidence="12" type="ORF">WJX81_002009</name>
</gene>
<keyword evidence="9 10" id="KW-0472">Membrane</keyword>
<dbReference type="Pfam" id="PF00153">
    <property type="entry name" value="Mito_carr"/>
    <property type="match status" value="4"/>
</dbReference>
<evidence type="ECO:0000256" key="8">
    <source>
        <dbReference type="ARBA" id="ARBA00023128"/>
    </source>
</evidence>
<evidence type="ECO:0000313" key="13">
    <source>
        <dbReference type="Proteomes" id="UP001445335"/>
    </source>
</evidence>
<dbReference type="GO" id="GO:1990542">
    <property type="term" value="P:mitochondrial transmembrane transport"/>
    <property type="evidence" value="ECO:0007669"/>
    <property type="project" value="InterPro"/>
</dbReference>
<proteinExistence type="inferred from homology"/>
<dbReference type="SUPFAM" id="SSF103506">
    <property type="entry name" value="Mitochondrial carrier"/>
    <property type="match status" value="1"/>
</dbReference>
<keyword evidence="8" id="KW-0496">Mitochondrion</keyword>
<dbReference type="PANTHER" id="PTHR45760:SF2">
    <property type="entry name" value="FI19922P1-RELATED"/>
    <property type="match status" value="1"/>
</dbReference>
<dbReference type="PROSITE" id="PS50920">
    <property type="entry name" value="SOLCAR"/>
    <property type="match status" value="3"/>
</dbReference>
<reference evidence="12 13" key="1">
    <citation type="journal article" date="2024" name="Nat. Commun.">
        <title>Phylogenomics reveals the evolutionary origins of lichenization in chlorophyte algae.</title>
        <authorList>
            <person name="Puginier C."/>
            <person name="Libourel C."/>
            <person name="Otte J."/>
            <person name="Skaloud P."/>
            <person name="Haon M."/>
            <person name="Grisel S."/>
            <person name="Petersen M."/>
            <person name="Berrin J.G."/>
            <person name="Delaux P.M."/>
            <person name="Dal Grande F."/>
            <person name="Keller J."/>
        </authorList>
    </citation>
    <scope>NUCLEOTIDE SEQUENCE [LARGE SCALE GENOMIC DNA]</scope>
    <source>
        <strain evidence="12 13">SAG 245.80</strain>
    </source>
</reference>
<evidence type="ECO:0000256" key="10">
    <source>
        <dbReference type="PROSITE-ProRule" id="PRU00282"/>
    </source>
</evidence>
<evidence type="ECO:0000313" key="12">
    <source>
        <dbReference type="EMBL" id="KAK9827366.1"/>
    </source>
</evidence>
<name>A0AAW1R133_9CHLO</name>
<protein>
    <recommendedName>
        <fullName evidence="14">Mitochondrial carrier protein</fullName>
    </recommendedName>
</protein>
<dbReference type="Gene3D" id="1.50.40.10">
    <property type="entry name" value="Mitochondrial carrier domain"/>
    <property type="match status" value="2"/>
</dbReference>
<evidence type="ECO:0000256" key="2">
    <source>
        <dbReference type="ARBA" id="ARBA00006375"/>
    </source>
</evidence>
<feature type="repeat" description="Solcar" evidence="10">
    <location>
        <begin position="257"/>
        <end position="342"/>
    </location>
</feature>
<dbReference type="InterPro" id="IPR045315">
    <property type="entry name" value="Mtm1-like"/>
</dbReference>
<dbReference type="GO" id="GO:0005743">
    <property type="term" value="C:mitochondrial inner membrane"/>
    <property type="evidence" value="ECO:0007669"/>
    <property type="project" value="UniProtKB-SubCell"/>
</dbReference>
<dbReference type="AlphaFoldDB" id="A0AAW1R133"/>
<evidence type="ECO:0008006" key="14">
    <source>
        <dbReference type="Google" id="ProtNLM"/>
    </source>
</evidence>
<evidence type="ECO:0000256" key="3">
    <source>
        <dbReference type="ARBA" id="ARBA00022448"/>
    </source>
</evidence>
<feature type="repeat" description="Solcar" evidence="10">
    <location>
        <begin position="143"/>
        <end position="245"/>
    </location>
</feature>
<keyword evidence="6" id="KW-0999">Mitochondrion inner membrane</keyword>
<dbReference type="Proteomes" id="UP001445335">
    <property type="component" value="Unassembled WGS sequence"/>
</dbReference>
<keyword evidence="13" id="KW-1185">Reference proteome</keyword>
<accession>A0AAW1R133</accession>
<feature type="repeat" description="Solcar" evidence="10">
    <location>
        <begin position="11"/>
        <end position="140"/>
    </location>
</feature>
<organism evidence="12 13">
    <name type="scientific">Elliptochloris bilobata</name>
    <dbReference type="NCBI Taxonomy" id="381761"/>
    <lineage>
        <taxon>Eukaryota</taxon>
        <taxon>Viridiplantae</taxon>
        <taxon>Chlorophyta</taxon>
        <taxon>core chlorophytes</taxon>
        <taxon>Trebouxiophyceae</taxon>
        <taxon>Trebouxiophyceae incertae sedis</taxon>
        <taxon>Elliptochloris clade</taxon>
        <taxon>Elliptochloris</taxon>
    </lineage>
</organism>
<keyword evidence="4 10" id="KW-0812">Transmembrane</keyword>
<evidence type="ECO:0000256" key="11">
    <source>
        <dbReference type="RuleBase" id="RU000488"/>
    </source>
</evidence>
<evidence type="ECO:0000256" key="4">
    <source>
        <dbReference type="ARBA" id="ARBA00022692"/>
    </source>
</evidence>
<keyword evidence="5" id="KW-0677">Repeat</keyword>
<evidence type="ECO:0000256" key="5">
    <source>
        <dbReference type="ARBA" id="ARBA00022737"/>
    </source>
</evidence>
<comment type="subcellular location">
    <subcellularLocation>
        <location evidence="1">Mitochondrion inner membrane</location>
        <topology evidence="1">Multi-pass membrane protein</topology>
    </subcellularLocation>
</comment>
<dbReference type="InterPro" id="IPR023395">
    <property type="entry name" value="MCP_dom_sf"/>
</dbReference>